<dbReference type="SMART" id="SM00382">
    <property type="entry name" value="AAA"/>
    <property type="match status" value="1"/>
</dbReference>
<dbReference type="OrthoDB" id="10042665at2759"/>
<comment type="caution">
    <text evidence="2">The sequence shown here is derived from an EMBL/GenBank/DDBJ whole genome shotgun (WGS) entry which is preliminary data.</text>
</comment>
<dbReference type="GO" id="GO:0016887">
    <property type="term" value="F:ATP hydrolysis activity"/>
    <property type="evidence" value="ECO:0007669"/>
    <property type="project" value="InterPro"/>
</dbReference>
<dbReference type="GO" id="GO:0005524">
    <property type="term" value="F:ATP binding"/>
    <property type="evidence" value="ECO:0007669"/>
    <property type="project" value="InterPro"/>
</dbReference>
<dbReference type="PANTHER" id="PTHR46411:SF3">
    <property type="entry name" value="AAA+ ATPASE DOMAIN-CONTAINING PROTEIN"/>
    <property type="match status" value="1"/>
</dbReference>
<dbReference type="AlphaFoldDB" id="A0A8H7E5A1"/>
<evidence type="ECO:0000259" key="1">
    <source>
        <dbReference type="SMART" id="SM00382"/>
    </source>
</evidence>
<dbReference type="InterPro" id="IPR003959">
    <property type="entry name" value="ATPase_AAA_core"/>
</dbReference>
<dbReference type="EMBL" id="JAACFV010000046">
    <property type="protein sequence ID" value="KAF7509050.1"/>
    <property type="molecule type" value="Genomic_DNA"/>
</dbReference>
<feature type="domain" description="AAA+ ATPase" evidence="1">
    <location>
        <begin position="223"/>
        <end position="355"/>
    </location>
</feature>
<dbReference type="InterPro" id="IPR003593">
    <property type="entry name" value="AAA+_ATPase"/>
</dbReference>
<evidence type="ECO:0000313" key="2">
    <source>
        <dbReference type="EMBL" id="KAF7509050.1"/>
    </source>
</evidence>
<dbReference type="InterPro" id="IPR027417">
    <property type="entry name" value="P-loop_NTPase"/>
</dbReference>
<dbReference type="InterPro" id="IPR054289">
    <property type="entry name" value="DUF7025"/>
</dbReference>
<accession>A0A8H7E5A1</accession>
<protein>
    <recommendedName>
        <fullName evidence="1">AAA+ ATPase domain-containing protein</fullName>
    </recommendedName>
</protein>
<organism evidence="2 3">
    <name type="scientific">Endocarpon pusillum</name>
    <dbReference type="NCBI Taxonomy" id="364733"/>
    <lineage>
        <taxon>Eukaryota</taxon>
        <taxon>Fungi</taxon>
        <taxon>Dikarya</taxon>
        <taxon>Ascomycota</taxon>
        <taxon>Pezizomycotina</taxon>
        <taxon>Eurotiomycetes</taxon>
        <taxon>Chaetothyriomycetidae</taxon>
        <taxon>Verrucariales</taxon>
        <taxon>Verrucariaceae</taxon>
        <taxon>Endocarpon</taxon>
    </lineage>
</organism>
<dbReference type="PANTHER" id="PTHR46411">
    <property type="entry name" value="FAMILY ATPASE, PUTATIVE-RELATED"/>
    <property type="match status" value="1"/>
</dbReference>
<dbReference type="SUPFAM" id="SSF52540">
    <property type="entry name" value="P-loop containing nucleoside triphosphate hydrolases"/>
    <property type="match status" value="1"/>
</dbReference>
<reference evidence="2" key="1">
    <citation type="submission" date="2020-02" db="EMBL/GenBank/DDBJ databases">
        <authorList>
            <person name="Palmer J.M."/>
        </authorList>
    </citation>
    <scope>NUCLEOTIDE SEQUENCE</scope>
    <source>
        <strain evidence="2">EPUS1.4</strain>
        <tissue evidence="2">Thallus</tissue>
    </source>
</reference>
<dbReference type="Proteomes" id="UP000606974">
    <property type="component" value="Unassembled WGS sequence"/>
</dbReference>
<dbReference type="Pfam" id="PF22942">
    <property type="entry name" value="DUF7025"/>
    <property type="match status" value="1"/>
</dbReference>
<sequence length="470" mass="53645">MEKTAYEDSIGGKFMEVHCTYTDYDGTDMGEAKHVFKIPQKTYFAAGHPANITDLVVFPRRFLKWDDALEVRLLKRGEHFLSLQGASIRRYDGPADHIKEIPLDSYDPNMAEWDPVWLPYKETGRVVIDRKTFQEENGLMKVAVWPHFETHNKLLCPPFVYGFSLARKEWCRFYLTHICEVEWNKKSFDYLVMKDSQKTLLHALVTSHAFPDNPRDQMQQKGRGLVILLHGTPGSGKTLTAECAAERTKKALFSTSMAELNKHNLASEFERRLVQLLQYATIWKAIVLLDEADVFLEARKDDIAGALERNALVAVFLRHLEYFSGILFLTTNRIHVFDSAMKSRIHLALGYCPPEPEMRRLIWTRSLKAVCADQLDLDIDESIDILIHDRLNGRDITNAVSTARTLARFEGKGLQLHHIETVLRIRKEFDTNLRGITTLAIANNPKHCSVGPVGSHANPVLVEVYGGVRI</sequence>
<dbReference type="Pfam" id="PF00004">
    <property type="entry name" value="AAA"/>
    <property type="match status" value="1"/>
</dbReference>
<name>A0A8H7E5A1_9EURO</name>
<gene>
    <name evidence="2" type="ORF">GJ744_008445</name>
</gene>
<keyword evidence="3" id="KW-1185">Reference proteome</keyword>
<proteinExistence type="predicted"/>
<evidence type="ECO:0000313" key="3">
    <source>
        <dbReference type="Proteomes" id="UP000606974"/>
    </source>
</evidence>
<dbReference type="Gene3D" id="3.40.50.300">
    <property type="entry name" value="P-loop containing nucleotide triphosphate hydrolases"/>
    <property type="match status" value="1"/>
</dbReference>